<feature type="domain" description="FecR protein" evidence="1">
    <location>
        <begin position="118"/>
        <end position="214"/>
    </location>
</feature>
<sequence length="339" mass="38549">MEPTKELLFTYFAGQATSVQQKVIGEWLMRPASRETYFQWLDEWERSFPQYAPDLARHLDQYRQRLDNPAIEPPRFLRSLPEASRPFGHPGRWLVAASLAFILSAGGWIFRKPLLYKTITTGSYQLRSLDLPDGSTVALNSNSSLQMPRIGYGWFSRRVSLTGDAVFDVKHLSTHQPFVVQATNGLEVEVLGTEFSVRSRTSHAEIVLKRGKVNLHYAPVDRATQNLLMKPGDRVRLDEKGALQLQKQTDTTRFAHWRYRLFSFNNTSLRDVVNQIRVVFGVDVQLANPALARRKLTGTIRAGSSDELAEALAELLNLKLSHRDQNLIFSTPTEIPITQ</sequence>
<accession>A0A3P1CJU7</accession>
<evidence type="ECO:0000259" key="1">
    <source>
        <dbReference type="Pfam" id="PF04773"/>
    </source>
</evidence>
<dbReference type="GO" id="GO:0016989">
    <property type="term" value="F:sigma factor antagonist activity"/>
    <property type="evidence" value="ECO:0007669"/>
    <property type="project" value="TreeGrafter"/>
</dbReference>
<name>A0A3P1CJU7_9BACT</name>
<dbReference type="PIRSF" id="PIRSF018266">
    <property type="entry name" value="FecR"/>
    <property type="match status" value="1"/>
</dbReference>
<dbReference type="Proteomes" id="UP000274271">
    <property type="component" value="Unassembled WGS sequence"/>
</dbReference>
<protein>
    <submittedName>
        <fullName evidence="3">DUF4974 domain-containing protein</fullName>
    </submittedName>
</protein>
<dbReference type="RefSeq" id="WP_124907509.1">
    <property type="nucleotide sequence ID" value="NZ_RQJP01000003.1"/>
</dbReference>
<dbReference type="Pfam" id="PF16344">
    <property type="entry name" value="FecR_C"/>
    <property type="match status" value="1"/>
</dbReference>
<gene>
    <name evidence="3" type="ORF">EHT87_15230</name>
</gene>
<evidence type="ECO:0000259" key="2">
    <source>
        <dbReference type="Pfam" id="PF16344"/>
    </source>
</evidence>
<feature type="domain" description="Protein FecR C-terminal" evidence="2">
    <location>
        <begin position="262"/>
        <end position="326"/>
    </location>
</feature>
<dbReference type="EMBL" id="RQJP01000003">
    <property type="protein sequence ID" value="RRB13611.1"/>
    <property type="molecule type" value="Genomic_DNA"/>
</dbReference>
<dbReference type="InterPro" id="IPR006860">
    <property type="entry name" value="FecR"/>
</dbReference>
<dbReference type="InterPro" id="IPR012373">
    <property type="entry name" value="Ferrdict_sens_TM"/>
</dbReference>
<reference evidence="3 4" key="1">
    <citation type="submission" date="2018-11" db="EMBL/GenBank/DDBJ databases">
        <authorList>
            <person name="Zhou Z."/>
            <person name="Wang G."/>
        </authorList>
    </citation>
    <scope>NUCLEOTIDE SEQUENCE [LARGE SCALE GENOMIC DNA]</scope>
    <source>
        <strain evidence="3 4">KCTC42998</strain>
    </source>
</reference>
<dbReference type="Gene3D" id="2.60.120.1440">
    <property type="match status" value="1"/>
</dbReference>
<proteinExistence type="predicted"/>
<evidence type="ECO:0000313" key="3">
    <source>
        <dbReference type="EMBL" id="RRB13611.1"/>
    </source>
</evidence>
<organism evidence="3 4">
    <name type="scientific">Larkinella knui</name>
    <dbReference type="NCBI Taxonomy" id="2025310"/>
    <lineage>
        <taxon>Bacteria</taxon>
        <taxon>Pseudomonadati</taxon>
        <taxon>Bacteroidota</taxon>
        <taxon>Cytophagia</taxon>
        <taxon>Cytophagales</taxon>
        <taxon>Spirosomataceae</taxon>
        <taxon>Larkinella</taxon>
    </lineage>
</organism>
<dbReference type="PANTHER" id="PTHR30273">
    <property type="entry name" value="PERIPLASMIC SIGNAL SENSOR AND SIGMA FACTOR ACTIVATOR FECR-RELATED"/>
    <property type="match status" value="1"/>
</dbReference>
<dbReference type="AlphaFoldDB" id="A0A3P1CJU7"/>
<dbReference type="PANTHER" id="PTHR30273:SF2">
    <property type="entry name" value="PROTEIN FECR"/>
    <property type="match status" value="1"/>
</dbReference>
<dbReference type="OrthoDB" id="1523489at2"/>
<keyword evidence="4" id="KW-1185">Reference proteome</keyword>
<dbReference type="Gene3D" id="3.55.50.30">
    <property type="match status" value="1"/>
</dbReference>
<evidence type="ECO:0000313" key="4">
    <source>
        <dbReference type="Proteomes" id="UP000274271"/>
    </source>
</evidence>
<dbReference type="InterPro" id="IPR032508">
    <property type="entry name" value="FecR_C"/>
</dbReference>
<dbReference type="Pfam" id="PF04773">
    <property type="entry name" value="FecR"/>
    <property type="match status" value="1"/>
</dbReference>
<comment type="caution">
    <text evidence="3">The sequence shown here is derived from an EMBL/GenBank/DDBJ whole genome shotgun (WGS) entry which is preliminary data.</text>
</comment>